<dbReference type="Pfam" id="PF07719">
    <property type="entry name" value="TPR_2"/>
    <property type="match status" value="1"/>
</dbReference>
<dbReference type="PANTHER" id="PTHR11102">
    <property type="entry name" value="SEL-1-LIKE PROTEIN"/>
    <property type="match status" value="1"/>
</dbReference>
<evidence type="ECO:0000313" key="4">
    <source>
        <dbReference type="EMBL" id="OOF44751.1"/>
    </source>
</evidence>
<accession>A0A1V3IRL9</accession>
<protein>
    <submittedName>
        <fullName evidence="4">Uncharacterized protein</fullName>
    </submittedName>
</protein>
<dbReference type="Proteomes" id="UP000188728">
    <property type="component" value="Unassembled WGS sequence"/>
</dbReference>
<reference evidence="4 5" key="1">
    <citation type="submission" date="2016-10" db="EMBL/GenBank/DDBJ databases">
        <title>Rodentibacter gen. nov. and new species.</title>
        <authorList>
            <person name="Christensen H."/>
        </authorList>
    </citation>
    <scope>NUCLEOTIDE SEQUENCE [LARGE SCALE GENOMIC DNA]</scope>
    <source>
        <strain evidence="4 5">H1983213011</strain>
    </source>
</reference>
<sequence length="198" mass="23103">MSKILLLIIFICTSILLVNLISQKDNTRNIFGKNFTIMSSTRVVQDKYGNDIVVSYWDEEKFKLVYNDAKKGDIEAQSILGYLYLAGKFVNEDNVKAEFWLKKAAKLNNSEAQFNLAYLYQKQNKLEEAIFWYRKSAALNYSEAQLNLALLLTEEEFFNLDEALELFKKAIKNGNKKAYFPLAWWYLNETKLNKEKEG</sequence>
<dbReference type="InterPro" id="IPR011990">
    <property type="entry name" value="TPR-like_helical_dom_sf"/>
</dbReference>
<dbReference type="PROSITE" id="PS50005">
    <property type="entry name" value="TPR"/>
    <property type="match status" value="1"/>
</dbReference>
<gene>
    <name evidence="4" type="ORF">BKK51_08465</name>
</gene>
<dbReference type="InterPro" id="IPR006597">
    <property type="entry name" value="Sel1-like"/>
</dbReference>
<proteinExistence type="predicted"/>
<evidence type="ECO:0000313" key="5">
    <source>
        <dbReference type="Proteomes" id="UP000188728"/>
    </source>
</evidence>
<dbReference type="Gene3D" id="1.25.40.10">
    <property type="entry name" value="Tetratricopeptide repeat domain"/>
    <property type="match status" value="1"/>
</dbReference>
<dbReference type="Pfam" id="PF08238">
    <property type="entry name" value="Sel1"/>
    <property type="match status" value="2"/>
</dbReference>
<evidence type="ECO:0000256" key="1">
    <source>
        <dbReference type="ARBA" id="ARBA00022737"/>
    </source>
</evidence>
<name>A0A1V3IRL9_9PAST</name>
<keyword evidence="2 3" id="KW-0802">TPR repeat</keyword>
<keyword evidence="1" id="KW-0677">Repeat</keyword>
<dbReference type="EMBL" id="MLHK01000044">
    <property type="protein sequence ID" value="OOF44751.1"/>
    <property type="molecule type" value="Genomic_DNA"/>
</dbReference>
<dbReference type="InterPro" id="IPR050767">
    <property type="entry name" value="Sel1_AlgK"/>
</dbReference>
<dbReference type="SUPFAM" id="SSF81901">
    <property type="entry name" value="HCP-like"/>
    <property type="match status" value="1"/>
</dbReference>
<dbReference type="PANTHER" id="PTHR11102:SF160">
    <property type="entry name" value="ERAD-ASSOCIATED E3 UBIQUITIN-PROTEIN LIGASE COMPONENT HRD3"/>
    <property type="match status" value="1"/>
</dbReference>
<dbReference type="RefSeq" id="WP_077474314.1">
    <property type="nucleotide sequence ID" value="NZ_MLHK01000044.1"/>
</dbReference>
<dbReference type="InterPro" id="IPR019734">
    <property type="entry name" value="TPR_rpt"/>
</dbReference>
<evidence type="ECO:0000256" key="3">
    <source>
        <dbReference type="PROSITE-ProRule" id="PRU00339"/>
    </source>
</evidence>
<dbReference type="InterPro" id="IPR013105">
    <property type="entry name" value="TPR_2"/>
</dbReference>
<comment type="caution">
    <text evidence="4">The sequence shown here is derived from an EMBL/GenBank/DDBJ whole genome shotgun (WGS) entry which is preliminary data.</text>
</comment>
<dbReference type="AlphaFoldDB" id="A0A1V3IRL9"/>
<dbReference type="SMART" id="SM00671">
    <property type="entry name" value="SEL1"/>
    <property type="match status" value="3"/>
</dbReference>
<feature type="repeat" description="TPR" evidence="3">
    <location>
        <begin position="110"/>
        <end position="143"/>
    </location>
</feature>
<organism evidence="4 5">
    <name type="scientific">Rodentibacter trehalosifermentans</name>
    <dbReference type="NCBI Taxonomy" id="1908263"/>
    <lineage>
        <taxon>Bacteria</taxon>
        <taxon>Pseudomonadati</taxon>
        <taxon>Pseudomonadota</taxon>
        <taxon>Gammaproteobacteria</taxon>
        <taxon>Pasteurellales</taxon>
        <taxon>Pasteurellaceae</taxon>
        <taxon>Rodentibacter</taxon>
    </lineage>
</organism>
<evidence type="ECO:0000256" key="2">
    <source>
        <dbReference type="ARBA" id="ARBA00022803"/>
    </source>
</evidence>